<comment type="caution">
    <text evidence="1">The sequence shown here is derived from an EMBL/GenBank/DDBJ whole genome shotgun (WGS) entry which is preliminary data.</text>
</comment>
<evidence type="ECO:0000313" key="1">
    <source>
        <dbReference type="EMBL" id="KAJ3806264.1"/>
    </source>
</evidence>
<reference evidence="1" key="1">
    <citation type="submission" date="2022-09" db="EMBL/GenBank/DDBJ databases">
        <title>A Global Phylogenomic Analysis of the Shiitake Genus Lentinula.</title>
        <authorList>
            <consortium name="DOE Joint Genome Institute"/>
            <person name="Sierra-Patev S."/>
            <person name="Min B."/>
            <person name="Naranjo-Ortiz M."/>
            <person name="Looney B."/>
            <person name="Konkel Z."/>
            <person name="Slot J.C."/>
            <person name="Sakamoto Y."/>
            <person name="Steenwyk J.L."/>
            <person name="Rokas A."/>
            <person name="Carro J."/>
            <person name="Camarero S."/>
            <person name="Ferreira P."/>
            <person name="Molpeceres G."/>
            <person name="Ruiz-Duenas F.J."/>
            <person name="Serrano A."/>
            <person name="Henrissat B."/>
            <person name="Drula E."/>
            <person name="Hughes K.W."/>
            <person name="Mata J.L."/>
            <person name="Ishikawa N.K."/>
            <person name="Vargas-Isla R."/>
            <person name="Ushijima S."/>
            <person name="Smith C.A."/>
            <person name="Ahrendt S."/>
            <person name="Andreopoulos W."/>
            <person name="He G."/>
            <person name="Labutti K."/>
            <person name="Lipzen A."/>
            <person name="Ng V."/>
            <person name="Riley R."/>
            <person name="Sandor L."/>
            <person name="Barry K."/>
            <person name="Martinez A.T."/>
            <person name="Xiao Y."/>
            <person name="Gibbons J.G."/>
            <person name="Terashima K."/>
            <person name="Grigoriev I.V."/>
            <person name="Hibbett D.S."/>
        </authorList>
    </citation>
    <scope>NUCLEOTIDE SEQUENCE</scope>
    <source>
        <strain evidence="1">TMI1499</strain>
    </source>
</reference>
<sequence>MTWDEMNWVKDAHWEQSPQEQPIHISPKCFSQKTLEQSPHRFNLLFPDAIVSFHFVTQTRHSNPRLQDFSAQPVVRLRPYSRLKTSFFGALGVLFCFSWHFLQISLAPHWSHFFEVDDLHSVQYDFPQEEQSQIGVPPLEHAQESQIQAGWFPIHFLSPLGEQSGHMRRDADQQLKSLEQRRQIEAGRHVEHGAKRGGCRGCVSIFCFFEGGSPRSTIKSFVESVARTTFATSTGSPVHSFWQMSLQRIRLHPSTRHGLNLSSSPLPLQGLQ</sequence>
<evidence type="ECO:0000313" key="2">
    <source>
        <dbReference type="Proteomes" id="UP001163835"/>
    </source>
</evidence>
<keyword evidence="2" id="KW-1185">Reference proteome</keyword>
<dbReference type="EMBL" id="MU795450">
    <property type="protein sequence ID" value="KAJ3806264.1"/>
    <property type="molecule type" value="Genomic_DNA"/>
</dbReference>
<protein>
    <submittedName>
        <fullName evidence="1">Uncharacterized protein</fullName>
    </submittedName>
</protein>
<gene>
    <name evidence="1" type="ORF">F5876DRAFT_69096</name>
</gene>
<dbReference type="Proteomes" id="UP001163835">
    <property type="component" value="Unassembled WGS sequence"/>
</dbReference>
<organism evidence="1 2">
    <name type="scientific">Lentinula aff. lateritia</name>
    <dbReference type="NCBI Taxonomy" id="2804960"/>
    <lineage>
        <taxon>Eukaryota</taxon>
        <taxon>Fungi</taxon>
        <taxon>Dikarya</taxon>
        <taxon>Basidiomycota</taxon>
        <taxon>Agaricomycotina</taxon>
        <taxon>Agaricomycetes</taxon>
        <taxon>Agaricomycetidae</taxon>
        <taxon>Agaricales</taxon>
        <taxon>Marasmiineae</taxon>
        <taxon>Omphalotaceae</taxon>
        <taxon>Lentinula</taxon>
    </lineage>
</organism>
<name>A0ACC1TNY5_9AGAR</name>
<proteinExistence type="predicted"/>
<accession>A0ACC1TNY5</accession>